<evidence type="ECO:0000313" key="2">
    <source>
        <dbReference type="EMBL" id="KAF0932265.1"/>
    </source>
</evidence>
<feature type="region of interest" description="Disordered" evidence="1">
    <location>
        <begin position="75"/>
        <end position="108"/>
    </location>
</feature>
<dbReference type="AlphaFoldDB" id="A0A6G1F603"/>
<proteinExistence type="predicted"/>
<evidence type="ECO:0000256" key="1">
    <source>
        <dbReference type="SAM" id="MobiDB-lite"/>
    </source>
</evidence>
<comment type="caution">
    <text evidence="2">The sequence shown here is derived from an EMBL/GenBank/DDBJ whole genome shotgun (WGS) entry which is preliminary data.</text>
</comment>
<accession>A0A6G1F603</accession>
<protein>
    <submittedName>
        <fullName evidence="2">Uncharacterized protein</fullName>
    </submittedName>
</protein>
<gene>
    <name evidence="2" type="ORF">E2562_009532</name>
</gene>
<reference evidence="2 3" key="1">
    <citation type="submission" date="2019-11" db="EMBL/GenBank/DDBJ databases">
        <title>Whole genome sequence of Oryza granulata.</title>
        <authorList>
            <person name="Li W."/>
        </authorList>
    </citation>
    <scope>NUCLEOTIDE SEQUENCE [LARGE SCALE GENOMIC DNA]</scope>
    <source>
        <strain evidence="3">cv. Menghai</strain>
        <tissue evidence="2">Leaf</tissue>
    </source>
</reference>
<organism evidence="2 3">
    <name type="scientific">Oryza meyeriana var. granulata</name>
    <dbReference type="NCBI Taxonomy" id="110450"/>
    <lineage>
        <taxon>Eukaryota</taxon>
        <taxon>Viridiplantae</taxon>
        <taxon>Streptophyta</taxon>
        <taxon>Embryophyta</taxon>
        <taxon>Tracheophyta</taxon>
        <taxon>Spermatophyta</taxon>
        <taxon>Magnoliopsida</taxon>
        <taxon>Liliopsida</taxon>
        <taxon>Poales</taxon>
        <taxon>Poaceae</taxon>
        <taxon>BOP clade</taxon>
        <taxon>Oryzoideae</taxon>
        <taxon>Oryzeae</taxon>
        <taxon>Oryzinae</taxon>
        <taxon>Oryza</taxon>
        <taxon>Oryza meyeriana</taxon>
    </lineage>
</organism>
<sequence length="123" mass="13411">MKSRARREKKERARGAKACMQLVIADGFLPRTPVWLRAMEVFRDSYYRQFYIEYLETPEVRYHFIQHAWLNRQGGGGPPSGASGGSEGFGGGFGGGSGSGGGPDGFSGPAGGVVRHSFELYLY</sequence>
<dbReference type="EMBL" id="SPHZ02000001">
    <property type="protein sequence ID" value="KAF0932265.1"/>
    <property type="molecule type" value="Genomic_DNA"/>
</dbReference>
<keyword evidence="3" id="KW-1185">Reference proteome</keyword>
<dbReference type="OrthoDB" id="720266at2759"/>
<evidence type="ECO:0000313" key="3">
    <source>
        <dbReference type="Proteomes" id="UP000479710"/>
    </source>
</evidence>
<name>A0A6G1F603_9ORYZ</name>
<dbReference type="Proteomes" id="UP000479710">
    <property type="component" value="Unassembled WGS sequence"/>
</dbReference>